<keyword evidence="1" id="KW-0732">Signal</keyword>
<feature type="domain" description="DUF3298" evidence="3">
    <location>
        <begin position="146"/>
        <end position="209"/>
    </location>
</feature>
<dbReference type="AlphaFoldDB" id="K0B2N5"/>
<dbReference type="Proteomes" id="UP000006094">
    <property type="component" value="Chromosome"/>
</dbReference>
<dbReference type="KEGG" id="cad:Curi_c27660"/>
<dbReference type="InterPro" id="IPR037126">
    <property type="entry name" value="PdaC/RsiV-like_sf"/>
</dbReference>
<feature type="chain" id="PRO_5003829363" evidence="1">
    <location>
        <begin position="24"/>
        <end position="440"/>
    </location>
</feature>
<dbReference type="InterPro" id="IPR021729">
    <property type="entry name" value="DUF3298"/>
</dbReference>
<evidence type="ECO:0000259" key="3">
    <source>
        <dbReference type="Pfam" id="PF11738"/>
    </source>
</evidence>
<evidence type="ECO:0000313" key="4">
    <source>
        <dbReference type="EMBL" id="AFS79759.1"/>
    </source>
</evidence>
<organism evidence="4 5">
    <name type="scientific">Gottschalkia acidurici (strain ATCC 7906 / DSM 604 / BCRC 14475 / CIP 104303 / KCTC 5404 / NCIMB 10678 / 9a)</name>
    <name type="common">Clostridium acidurici</name>
    <dbReference type="NCBI Taxonomy" id="1128398"/>
    <lineage>
        <taxon>Bacteria</taxon>
        <taxon>Bacillati</taxon>
        <taxon>Bacillota</taxon>
        <taxon>Tissierellia</taxon>
        <taxon>Tissierellales</taxon>
        <taxon>Gottschalkiaceae</taxon>
        <taxon>Gottschalkia</taxon>
    </lineage>
</organism>
<evidence type="ECO:0000256" key="1">
    <source>
        <dbReference type="SAM" id="SignalP"/>
    </source>
</evidence>
<dbReference type="Gene3D" id="3.30.565.40">
    <property type="entry name" value="Fervidobacterium nodosum Rt17-B1 like"/>
    <property type="match status" value="1"/>
</dbReference>
<feature type="domain" description="Copper amine oxidase-like N-terminal" evidence="2">
    <location>
        <begin position="218"/>
        <end position="312"/>
    </location>
</feature>
<protein>
    <submittedName>
        <fullName evidence="4">Copper amine oxidase domain-containing protein</fullName>
    </submittedName>
</protein>
<dbReference type="STRING" id="1128398.Curi_c27660"/>
<name>K0B2N5_GOTA9</name>
<evidence type="ECO:0000259" key="2">
    <source>
        <dbReference type="Pfam" id="PF07833"/>
    </source>
</evidence>
<dbReference type="HOGENOM" id="CLU_622153_0_0_9"/>
<accession>K0B2N5</accession>
<dbReference type="InterPro" id="IPR012854">
    <property type="entry name" value="Cu_amine_oxidase-like_N"/>
</dbReference>
<dbReference type="OrthoDB" id="5637at2"/>
<feature type="signal peptide" evidence="1">
    <location>
        <begin position="1"/>
        <end position="23"/>
    </location>
</feature>
<dbReference type="Pfam" id="PF11738">
    <property type="entry name" value="DUF3298"/>
    <property type="match status" value="1"/>
</dbReference>
<sequence length="440" mass="49031">MKCKKVIASTLLVTMCMTGTALAFEKDTDTLSTSIKSVTLNSTSQVITGKIPQFENMRDKELEKKLNKIVGDLYEKKVAEAKELKSPGINFEYEIKESEKYISVLVYTYISSGNTGSDEVNTIVIDKDKHNQIETLVDLMGSNAYKIANNIISETIKVASSGTYFTEDGFDGTNSATKFYVDDNGKAVIIFDKYEIAPGSSGMPKFEIDMSKIKEVKVPFADTLLINEERMIPIRPTLEQLGFKVALENNNTVSITKGSEKHTLVKGEKAVENGREIENALVFNNGKGYTPIFYLETILNIAYSADENQYTLTAMDSNLNKQVQVEKYNYTVKIPDSLKNVKVLNDSEKTEIIYTPIDSNLSNETIATISVYDKETWNKMKDEAGVGQVIDTVKDCVYVVSTLQSNPYEDEKSIDFKGLNEAVKAVNENGYYLSIGSIDK</sequence>
<dbReference type="RefSeq" id="WP_014968893.1">
    <property type="nucleotide sequence ID" value="NC_018664.1"/>
</dbReference>
<dbReference type="Gene3D" id="3.90.640.20">
    <property type="entry name" value="Heat-shock cognate protein, ATPase"/>
    <property type="match status" value="1"/>
</dbReference>
<reference evidence="4 5" key="1">
    <citation type="journal article" date="2012" name="PLoS ONE">
        <title>The purine-utilizing bacterium Clostridium acidurici 9a: a genome-guided metabolic reconsideration.</title>
        <authorList>
            <person name="Hartwich K."/>
            <person name="Poehlein A."/>
            <person name="Daniel R."/>
        </authorList>
    </citation>
    <scope>NUCLEOTIDE SEQUENCE [LARGE SCALE GENOMIC DNA]</scope>
    <source>
        <strain evidence="5">ATCC 7906 / DSM 604 / BCRC 14475 / CIP 104303 / KCTC 5404 / NCIMB 10678 / 9a</strain>
    </source>
</reference>
<proteinExistence type="predicted"/>
<gene>
    <name evidence="4" type="ordered locus">Curi_c27660</name>
</gene>
<dbReference type="EMBL" id="CP003326">
    <property type="protein sequence ID" value="AFS79759.1"/>
    <property type="molecule type" value="Genomic_DNA"/>
</dbReference>
<dbReference type="Pfam" id="PF07833">
    <property type="entry name" value="Cu_amine_oxidN1"/>
    <property type="match status" value="1"/>
</dbReference>
<keyword evidence="5" id="KW-1185">Reference proteome</keyword>
<evidence type="ECO:0000313" key="5">
    <source>
        <dbReference type="Proteomes" id="UP000006094"/>
    </source>
</evidence>